<sequence>MSSTGGPPVDSAKSGKRDSAASNSSSSDDGYHPADYDEIWNLHTMSYHIQGEDAKKKVHTALKEAARKTEKKDRNHTTNVVDEKPPEEVATNDTQRRDPSRASLQGVQNSELQRPTGAVYVGQTLRDMAHGFGKQTWTSGATYEGAWRKDAMEGYGSLDSPDGASYKGDWRNNRQHGVGEYDAPDGSLYKGQWVNGKMHGHGQYTWLDGSTYEGDFSQGERSGHGVMKFANGASYDGAWEDSKQHGEGVYTTAEGESRPGVWQRGERTQRTAVSLDPSPVSFEMALENAHGVPRYNSARQDRCTDRCCKSGECCIS</sequence>
<organism evidence="3">
    <name type="scientific">Noctiluca scintillans</name>
    <name type="common">Sea sparkle</name>
    <name type="synonym">Red tide dinoflagellate</name>
    <dbReference type="NCBI Taxonomy" id="2966"/>
    <lineage>
        <taxon>Eukaryota</taxon>
        <taxon>Sar</taxon>
        <taxon>Alveolata</taxon>
        <taxon>Dinophyceae</taxon>
        <taxon>Noctilucales</taxon>
        <taxon>Noctilucaceae</taxon>
        <taxon>Noctiluca</taxon>
    </lineage>
</organism>
<accession>A0A7S0ZMP4</accession>
<protein>
    <submittedName>
        <fullName evidence="3">Uncharacterized protein</fullName>
    </submittedName>
</protein>
<dbReference type="SMART" id="SM00698">
    <property type="entry name" value="MORN"/>
    <property type="match status" value="6"/>
</dbReference>
<evidence type="ECO:0000256" key="1">
    <source>
        <dbReference type="ARBA" id="ARBA00022737"/>
    </source>
</evidence>
<dbReference type="PANTHER" id="PTHR43215">
    <property type="entry name" value="RADIAL SPOKE HEAD 1 HOMOLOG"/>
    <property type="match status" value="1"/>
</dbReference>
<dbReference type="EMBL" id="HBFQ01001527">
    <property type="protein sequence ID" value="CAD8826707.1"/>
    <property type="molecule type" value="Transcribed_RNA"/>
</dbReference>
<feature type="compositionally biased region" description="Polar residues" evidence="2">
    <location>
        <begin position="102"/>
        <end position="113"/>
    </location>
</feature>
<dbReference type="SUPFAM" id="SSF82185">
    <property type="entry name" value="Histone H3 K4-specific methyltransferase SET7/9 N-terminal domain"/>
    <property type="match status" value="2"/>
</dbReference>
<evidence type="ECO:0000256" key="2">
    <source>
        <dbReference type="SAM" id="MobiDB-lite"/>
    </source>
</evidence>
<dbReference type="Pfam" id="PF02493">
    <property type="entry name" value="MORN"/>
    <property type="match status" value="6"/>
</dbReference>
<feature type="region of interest" description="Disordered" evidence="2">
    <location>
        <begin position="1"/>
        <end position="35"/>
    </location>
</feature>
<dbReference type="AlphaFoldDB" id="A0A7S0ZMP4"/>
<dbReference type="InterPro" id="IPR003409">
    <property type="entry name" value="MORN"/>
</dbReference>
<gene>
    <name evidence="3" type="ORF">NSCI0253_LOCUS1053</name>
</gene>
<name>A0A7S0ZMP4_NOCSC</name>
<reference evidence="3" key="1">
    <citation type="submission" date="2021-01" db="EMBL/GenBank/DDBJ databases">
        <authorList>
            <person name="Corre E."/>
            <person name="Pelletier E."/>
            <person name="Niang G."/>
            <person name="Scheremetjew M."/>
            <person name="Finn R."/>
            <person name="Kale V."/>
            <person name="Holt S."/>
            <person name="Cochrane G."/>
            <person name="Meng A."/>
            <person name="Brown T."/>
            <person name="Cohen L."/>
        </authorList>
    </citation>
    <scope>NUCLEOTIDE SEQUENCE</scope>
</reference>
<proteinExistence type="predicted"/>
<keyword evidence="1" id="KW-0677">Repeat</keyword>
<feature type="compositionally biased region" description="Basic and acidic residues" evidence="2">
    <location>
        <begin position="53"/>
        <end position="87"/>
    </location>
</feature>
<dbReference type="PANTHER" id="PTHR43215:SF14">
    <property type="entry name" value="RADIAL SPOKE HEAD 1 HOMOLOG"/>
    <property type="match status" value="1"/>
</dbReference>
<dbReference type="Gene3D" id="2.20.110.10">
    <property type="entry name" value="Histone H3 K4-specific methyltransferase SET7/9 N-terminal domain"/>
    <property type="match status" value="3"/>
</dbReference>
<feature type="region of interest" description="Disordered" evidence="2">
    <location>
        <begin position="53"/>
        <end position="113"/>
    </location>
</feature>
<evidence type="ECO:0000313" key="3">
    <source>
        <dbReference type="EMBL" id="CAD8826707.1"/>
    </source>
</evidence>